<accession>A0A396HKN2</accession>
<dbReference type="EMBL" id="PSQE01000005">
    <property type="protein sequence ID" value="RHN53902.1"/>
    <property type="molecule type" value="Genomic_DNA"/>
</dbReference>
<organism evidence="1">
    <name type="scientific">Medicago truncatula</name>
    <name type="common">Barrel medic</name>
    <name type="synonym">Medicago tribuloides</name>
    <dbReference type="NCBI Taxonomy" id="3880"/>
    <lineage>
        <taxon>Eukaryota</taxon>
        <taxon>Viridiplantae</taxon>
        <taxon>Streptophyta</taxon>
        <taxon>Embryophyta</taxon>
        <taxon>Tracheophyta</taxon>
        <taxon>Spermatophyta</taxon>
        <taxon>Magnoliopsida</taxon>
        <taxon>eudicotyledons</taxon>
        <taxon>Gunneridae</taxon>
        <taxon>Pentapetalae</taxon>
        <taxon>rosids</taxon>
        <taxon>fabids</taxon>
        <taxon>Fabales</taxon>
        <taxon>Fabaceae</taxon>
        <taxon>Papilionoideae</taxon>
        <taxon>50 kb inversion clade</taxon>
        <taxon>NPAAA clade</taxon>
        <taxon>Hologalegina</taxon>
        <taxon>IRL clade</taxon>
        <taxon>Trifolieae</taxon>
        <taxon>Medicago</taxon>
    </lineage>
</organism>
<protein>
    <submittedName>
        <fullName evidence="1">Uncharacterized protein</fullName>
    </submittedName>
</protein>
<reference evidence="1" key="1">
    <citation type="journal article" date="2018" name="Nat. Plants">
        <title>Whole-genome landscape of Medicago truncatula symbiotic genes.</title>
        <authorList>
            <person name="Pecrix Y."/>
            <person name="Gamas P."/>
            <person name="Carrere S."/>
        </authorList>
    </citation>
    <scope>NUCLEOTIDE SEQUENCE</scope>
    <source>
        <tissue evidence="1">Leaves</tissue>
    </source>
</reference>
<comment type="caution">
    <text evidence="1">The sequence shown here is derived from an EMBL/GenBank/DDBJ whole genome shotgun (WGS) entry which is preliminary data.</text>
</comment>
<gene>
    <name evidence="1" type="ORF">MtrunA17_Chr5g0400911</name>
</gene>
<proteinExistence type="predicted"/>
<sequence length="51" mass="5742">MFATLLTKVDMSTCGGCACMDGGNKKFCKRGKIESNMRHHVPPLSREFMLY</sequence>
<evidence type="ECO:0000313" key="1">
    <source>
        <dbReference type="EMBL" id="RHN53902.1"/>
    </source>
</evidence>
<dbReference type="Proteomes" id="UP000265566">
    <property type="component" value="Chromosome 5"/>
</dbReference>
<name>A0A396HKN2_MEDTR</name>
<dbReference type="AlphaFoldDB" id="A0A396HKN2"/>
<dbReference type="Gramene" id="rna28867">
    <property type="protein sequence ID" value="RHN53902.1"/>
    <property type="gene ID" value="gene28867"/>
</dbReference>